<protein>
    <submittedName>
        <fullName evidence="1">Uncharacterized protein</fullName>
    </submittedName>
</protein>
<dbReference type="Proteomes" id="UP001320706">
    <property type="component" value="Unassembled WGS sequence"/>
</dbReference>
<organism evidence="1 2">
    <name type="scientific">Zalaria obscura</name>
    <dbReference type="NCBI Taxonomy" id="2024903"/>
    <lineage>
        <taxon>Eukaryota</taxon>
        <taxon>Fungi</taxon>
        <taxon>Dikarya</taxon>
        <taxon>Ascomycota</taxon>
        <taxon>Pezizomycotina</taxon>
        <taxon>Dothideomycetes</taxon>
        <taxon>Dothideomycetidae</taxon>
        <taxon>Dothideales</taxon>
        <taxon>Zalariaceae</taxon>
        <taxon>Zalaria</taxon>
    </lineage>
</organism>
<keyword evidence="2" id="KW-1185">Reference proteome</keyword>
<comment type="caution">
    <text evidence="1">The sequence shown here is derived from an EMBL/GenBank/DDBJ whole genome shotgun (WGS) entry which is preliminary data.</text>
</comment>
<evidence type="ECO:0000313" key="1">
    <source>
        <dbReference type="EMBL" id="KAK8200666.1"/>
    </source>
</evidence>
<proteinExistence type="predicted"/>
<evidence type="ECO:0000313" key="2">
    <source>
        <dbReference type="Proteomes" id="UP001320706"/>
    </source>
</evidence>
<sequence length="966" mass="105857">MTGSYENILTDTQQSERKHRYYEELLAKQRQIQEELAMIDPETRREVDEFQRVENDIKRFASGFQSEPTTPPEYHNFPIGTPLHRYSSASMASPPGFAGRPSRSGSQIASPAAKVSRPMSSHILPSQLQPSQSVPGSRRNSDEEEEEDYTYGFTESRAAANLNRNSMPVTGYDLRVKNNMDLASALGHVNTASFLFGDDDDHNPAKPQAMQQSTTSPDAKTYLQLHTTDDQFPILVRREGDGSMQLSASSAALDLALSQSPGPEAQQVTDKATATRHRQSLPPSAMRQTVYPGADNGMSPLNGILSDLATAKNTAANRRSLEVKFSGIGETRRPSLLSTQAGASNGMPKLQSSYSTNDIPTLKSTKISSPAVDHQAAAVQSPRDDYRSPAPSLQSSLHNPTTPGRQSQDAPLSFAKPEETNNLFRLPQSGLQPGAAPFTAANAVPANAPAMSPYGAPPPFYGGYGMNMLNASFNNMMIGTNGQGQWPPPAQMAPPMYPGAYGGYSQYPQPGALRFTDNQSRAVQQRRTQNGEDGSSRFANVKLESLTGEIHALCKDQHGCRYLQKKLEDRNPEHLQMIFDETSPHVMDLMIGIYAYPFGNYLCQKLLEYTNDEQRTTLIHNASPQMVKIALNQHGTRALQKMIEFVSTPEQINQIIEALQFEVVPLIQDLNGNHVIQKCLNHLSPEDAQFIFDAVGKNCVTVGTHRHGCCVLQRCIDHASGNQKGQLVQHITANAFALVQDPFGNYVVQYILDLGEPTFTEPLCRSFLGNINVLSCQKFSSNVIEKCIRTASDDVKRDMVQELTNPLELEKLLRDSFANYVVQTAMDFSDPVTKSQLIENIRPILPSIRHTPYGRRIQGKIQDYDNRMNGTASGQVTPADVVSPQLPLSNRSSYGRGAGQLSFSTTPGSNLNASSTNNYATNITSPTPQRSANSALSMFNQNGAPAYGQGYGQMGRGTQPSGMGQY</sequence>
<gene>
    <name evidence="1" type="ORF">M8818_005981</name>
</gene>
<name>A0ACC3S8E5_9PEZI</name>
<reference evidence="1" key="1">
    <citation type="submission" date="2024-02" db="EMBL/GenBank/DDBJ databases">
        <title>Metagenome Assembled Genome of Zalaria obscura JY119.</title>
        <authorList>
            <person name="Vighnesh L."/>
            <person name="Jagadeeshwari U."/>
            <person name="Venkata Ramana C."/>
            <person name="Sasikala C."/>
        </authorList>
    </citation>
    <scope>NUCLEOTIDE SEQUENCE</scope>
    <source>
        <strain evidence="1">JY119</strain>
    </source>
</reference>
<dbReference type="EMBL" id="JAMKPW020000038">
    <property type="protein sequence ID" value="KAK8200666.1"/>
    <property type="molecule type" value="Genomic_DNA"/>
</dbReference>
<accession>A0ACC3S8E5</accession>